<dbReference type="GO" id="GO:0006995">
    <property type="term" value="P:cellular response to nitrogen starvation"/>
    <property type="evidence" value="ECO:0007669"/>
    <property type="project" value="UniProtKB-ARBA"/>
</dbReference>
<comment type="subcellular location">
    <subcellularLocation>
        <location evidence="1">Secreted</location>
        <location evidence="1">Extracellular space</location>
        <location evidence="1">Apoplast</location>
    </subcellularLocation>
</comment>
<dbReference type="GO" id="GO:2000280">
    <property type="term" value="P:regulation of root development"/>
    <property type="evidence" value="ECO:0007669"/>
    <property type="project" value="TreeGrafter"/>
</dbReference>
<feature type="region of interest" description="Disordered" evidence="8">
    <location>
        <begin position="56"/>
        <end position="92"/>
    </location>
</feature>
<dbReference type="GO" id="GO:0005179">
    <property type="term" value="F:hormone activity"/>
    <property type="evidence" value="ECO:0007669"/>
    <property type="project" value="UniProtKB-KW"/>
</dbReference>
<dbReference type="GO" id="GO:1901371">
    <property type="term" value="P:regulation of leaf morphogenesis"/>
    <property type="evidence" value="ECO:0007669"/>
    <property type="project" value="TreeGrafter"/>
</dbReference>
<dbReference type="PANTHER" id="PTHR33348">
    <property type="entry name" value="PRECURSOR OF CEP5"/>
    <property type="match status" value="1"/>
</dbReference>
<evidence type="ECO:0000256" key="6">
    <source>
        <dbReference type="ARBA" id="ARBA00022729"/>
    </source>
</evidence>
<proteinExistence type="inferred from homology"/>
<evidence type="ECO:0000256" key="1">
    <source>
        <dbReference type="ARBA" id="ARBA00004271"/>
    </source>
</evidence>
<keyword evidence="7" id="KW-0379">Hydroxylation</keyword>
<reference evidence="11" key="2">
    <citation type="submission" date="2025-08" db="UniProtKB">
        <authorList>
            <consortium name="RefSeq"/>
        </authorList>
    </citation>
    <scope>IDENTIFICATION</scope>
    <source>
        <tissue evidence="11">Leaf</tissue>
    </source>
</reference>
<dbReference type="Proteomes" id="UP000087766">
    <property type="component" value="Chromosome 11"/>
</dbReference>
<comment type="similarity">
    <text evidence="2">Belongs to the C-terminally encoded plant signaling peptide (CEP) family.</text>
</comment>
<dbReference type="STRING" id="3916.A0A1S3VMK4"/>
<evidence type="ECO:0000256" key="8">
    <source>
        <dbReference type="SAM" id="MobiDB-lite"/>
    </source>
</evidence>
<accession>A0A1S3VMK4</accession>
<evidence type="ECO:0000313" key="10">
    <source>
        <dbReference type="Proteomes" id="UP000087766"/>
    </source>
</evidence>
<dbReference type="OrthoDB" id="1863260at2759"/>
<evidence type="ECO:0000256" key="5">
    <source>
        <dbReference type="ARBA" id="ARBA00022702"/>
    </source>
</evidence>
<keyword evidence="5" id="KW-0372">Hormone</keyword>
<organism evidence="10 11">
    <name type="scientific">Vigna radiata var. radiata</name>
    <name type="common">Mung bean</name>
    <name type="synonym">Phaseolus aureus</name>
    <dbReference type="NCBI Taxonomy" id="3916"/>
    <lineage>
        <taxon>Eukaryota</taxon>
        <taxon>Viridiplantae</taxon>
        <taxon>Streptophyta</taxon>
        <taxon>Embryophyta</taxon>
        <taxon>Tracheophyta</taxon>
        <taxon>Spermatophyta</taxon>
        <taxon>Magnoliopsida</taxon>
        <taxon>eudicotyledons</taxon>
        <taxon>Gunneridae</taxon>
        <taxon>Pentapetalae</taxon>
        <taxon>rosids</taxon>
        <taxon>fabids</taxon>
        <taxon>Fabales</taxon>
        <taxon>Fabaceae</taxon>
        <taxon>Papilionoideae</taxon>
        <taxon>50 kb inversion clade</taxon>
        <taxon>NPAAA clade</taxon>
        <taxon>indigoferoid/millettioid clade</taxon>
        <taxon>Phaseoleae</taxon>
        <taxon>Vigna</taxon>
    </lineage>
</organism>
<evidence type="ECO:0000256" key="9">
    <source>
        <dbReference type="SAM" id="SignalP"/>
    </source>
</evidence>
<evidence type="ECO:0000256" key="7">
    <source>
        <dbReference type="ARBA" id="ARBA00023278"/>
    </source>
</evidence>
<dbReference type="GO" id="GO:1902025">
    <property type="term" value="P:nitrate import"/>
    <property type="evidence" value="ECO:0007669"/>
    <property type="project" value="TreeGrafter"/>
</dbReference>
<dbReference type="InterPro" id="IPR033250">
    <property type="entry name" value="CEP"/>
</dbReference>
<name>A0A1S3VMK4_VIGRR</name>
<dbReference type="GO" id="GO:0048046">
    <property type="term" value="C:apoplast"/>
    <property type="evidence" value="ECO:0007669"/>
    <property type="project" value="UniProtKB-SubCell"/>
</dbReference>
<feature type="chain" id="PRO_5010360257" evidence="9">
    <location>
        <begin position="28"/>
        <end position="92"/>
    </location>
</feature>
<dbReference type="RefSeq" id="XP_014519601.1">
    <property type="nucleotide sequence ID" value="XM_014664115.1"/>
</dbReference>
<evidence type="ECO:0000256" key="3">
    <source>
        <dbReference type="ARBA" id="ARBA00022523"/>
    </source>
</evidence>
<evidence type="ECO:0000256" key="2">
    <source>
        <dbReference type="ARBA" id="ARBA00008963"/>
    </source>
</evidence>
<reference evidence="10" key="1">
    <citation type="journal article" date="2014" name="Nat. Commun.">
        <title>Genome sequence of mungbean and insights into evolution within Vigna species.</title>
        <authorList>
            <person name="Kang Y.J."/>
            <person name="Kim S.K."/>
            <person name="Kim M.Y."/>
            <person name="Lestari P."/>
            <person name="Kim K.H."/>
            <person name="Ha B.K."/>
            <person name="Jun T.H."/>
            <person name="Hwang W.J."/>
            <person name="Lee T."/>
            <person name="Lee J."/>
            <person name="Shim S."/>
            <person name="Yoon M.Y."/>
            <person name="Jang Y.E."/>
            <person name="Han K.S."/>
            <person name="Taeprayoon P."/>
            <person name="Yoon N."/>
            <person name="Somta P."/>
            <person name="Tanya P."/>
            <person name="Kim K.S."/>
            <person name="Gwag J.G."/>
            <person name="Moon J.K."/>
            <person name="Lee Y.H."/>
            <person name="Park B.S."/>
            <person name="Bombarely A."/>
            <person name="Doyle J.J."/>
            <person name="Jackson S.A."/>
            <person name="Schafleitner R."/>
            <person name="Srinives P."/>
            <person name="Varshney R.K."/>
            <person name="Lee S.H."/>
        </authorList>
    </citation>
    <scope>NUCLEOTIDE SEQUENCE [LARGE SCALE GENOMIC DNA]</scope>
    <source>
        <strain evidence="10">cv. VC1973A</strain>
    </source>
</reference>
<keyword evidence="3" id="KW-0052">Apoplast</keyword>
<feature type="signal peptide" evidence="9">
    <location>
        <begin position="1"/>
        <end position="27"/>
    </location>
</feature>
<keyword evidence="6 9" id="KW-0732">Signal</keyword>
<dbReference type="KEGG" id="vra:106776634"/>
<dbReference type="PANTHER" id="PTHR33348:SF40">
    <property type="entry name" value="PRECURSOR OF CEP3"/>
    <property type="match status" value="1"/>
</dbReference>
<keyword evidence="4" id="KW-0964">Secreted</keyword>
<sequence>MAQNKFKMTLIFMALIILWQGFQSIEGRHLKSEETIHHRQMQERIWKTNVAPFDVGVSPPAPPSAAAPGRDVDNFRPTAPGHSPGVGHSVHN</sequence>
<keyword evidence="10" id="KW-1185">Reference proteome</keyword>
<evidence type="ECO:0000256" key="4">
    <source>
        <dbReference type="ARBA" id="ARBA00022525"/>
    </source>
</evidence>
<gene>
    <name evidence="11" type="primary">LOC106776634</name>
</gene>
<protein>
    <submittedName>
        <fullName evidence="11">Precursor of CEP3</fullName>
    </submittedName>
</protein>
<evidence type="ECO:0000313" key="11">
    <source>
        <dbReference type="RefSeq" id="XP_014519601.1"/>
    </source>
</evidence>
<dbReference type="GO" id="GO:0048364">
    <property type="term" value="P:root development"/>
    <property type="evidence" value="ECO:0007669"/>
    <property type="project" value="InterPro"/>
</dbReference>
<dbReference type="AlphaFoldDB" id="A0A1S3VMK4"/>
<dbReference type="GeneID" id="106776634"/>